<dbReference type="PROSITE" id="PS00166">
    <property type="entry name" value="ENOYL_COA_HYDRATASE"/>
    <property type="match status" value="1"/>
</dbReference>
<dbReference type="RefSeq" id="WP_353647617.1">
    <property type="nucleotide sequence ID" value="NZ_CP159218.1"/>
</dbReference>
<accession>A0AAU8DM59</accession>
<name>A0AAU8DM59_9ACTN</name>
<dbReference type="CDD" id="cd06558">
    <property type="entry name" value="crotonase-like"/>
    <property type="match status" value="1"/>
</dbReference>
<gene>
    <name evidence="3" type="ORF">ABLG96_11960</name>
</gene>
<dbReference type="GO" id="GO:0006635">
    <property type="term" value="P:fatty acid beta-oxidation"/>
    <property type="evidence" value="ECO:0007669"/>
    <property type="project" value="TreeGrafter"/>
</dbReference>
<evidence type="ECO:0000256" key="2">
    <source>
        <dbReference type="RuleBase" id="RU003707"/>
    </source>
</evidence>
<dbReference type="InterPro" id="IPR001753">
    <property type="entry name" value="Enoyl-CoA_hydra/iso"/>
</dbReference>
<dbReference type="InterPro" id="IPR018376">
    <property type="entry name" value="Enoyl-CoA_hyd/isom_CS"/>
</dbReference>
<comment type="similarity">
    <text evidence="1 2">Belongs to the enoyl-CoA hydratase/isomerase family.</text>
</comment>
<proteinExistence type="inferred from homology"/>
<dbReference type="AlphaFoldDB" id="A0AAU8DM59"/>
<protein>
    <submittedName>
        <fullName evidence="3">Enoyl-CoA hydratase-related protein</fullName>
    </submittedName>
</protein>
<dbReference type="GO" id="GO:0003824">
    <property type="term" value="F:catalytic activity"/>
    <property type="evidence" value="ECO:0007669"/>
    <property type="project" value="InterPro"/>
</dbReference>
<sequence length="280" mass="28825">MVGRLVTPAAGLIPAGHQVVADGAVLLDRTDRVLTVTLNRPTKLNAFSPAMFTSLELLSEALHQDPTVRVVVFRGAGGRALAAGADIGAFFHFTGTDDAVAYEAGVVRALGGIERVPQVTLAVVEGLAVGGGLALATACDLRVVTPDARLGYPIAATLGNTLSAAVLRRCIAVFGDSLVREMLLTATLLDAGRAYSSGAVMAVLEREGLDAAVTALAERVAGLAPTTQLATKRILGLLDAGGVVDDEQIIRNAYGSNDFGGAVRSFLGKQPPTFSPELPL</sequence>
<evidence type="ECO:0000256" key="1">
    <source>
        <dbReference type="ARBA" id="ARBA00005254"/>
    </source>
</evidence>
<dbReference type="PANTHER" id="PTHR11941:SF54">
    <property type="entry name" value="ENOYL-COA HYDRATASE, MITOCHONDRIAL"/>
    <property type="match status" value="1"/>
</dbReference>
<dbReference type="Gene3D" id="3.90.226.10">
    <property type="entry name" value="2-enoyl-CoA Hydratase, Chain A, domain 1"/>
    <property type="match status" value="1"/>
</dbReference>
<dbReference type="Pfam" id="PF00378">
    <property type="entry name" value="ECH_1"/>
    <property type="match status" value="1"/>
</dbReference>
<dbReference type="PANTHER" id="PTHR11941">
    <property type="entry name" value="ENOYL-COA HYDRATASE-RELATED"/>
    <property type="match status" value="1"/>
</dbReference>
<reference evidence="3" key="1">
    <citation type="submission" date="2024-05" db="EMBL/GenBank/DDBJ databases">
        <authorList>
            <person name="Cai S.Y."/>
            <person name="Jin L.M."/>
            <person name="Li H.R."/>
        </authorList>
    </citation>
    <scope>NUCLEOTIDE SEQUENCE</scope>
    <source>
        <strain evidence="3">A5-74</strain>
    </source>
</reference>
<organism evidence="3">
    <name type="scientific">Nakamurella sp. A5-74</name>
    <dbReference type="NCBI Taxonomy" id="3158264"/>
    <lineage>
        <taxon>Bacteria</taxon>
        <taxon>Bacillati</taxon>
        <taxon>Actinomycetota</taxon>
        <taxon>Actinomycetes</taxon>
        <taxon>Nakamurellales</taxon>
        <taxon>Nakamurellaceae</taxon>
        <taxon>Nakamurella</taxon>
    </lineage>
</organism>
<dbReference type="EMBL" id="CP159218">
    <property type="protein sequence ID" value="XCG62001.1"/>
    <property type="molecule type" value="Genomic_DNA"/>
</dbReference>
<dbReference type="SUPFAM" id="SSF52096">
    <property type="entry name" value="ClpP/crotonase"/>
    <property type="match status" value="1"/>
</dbReference>
<dbReference type="InterPro" id="IPR029045">
    <property type="entry name" value="ClpP/crotonase-like_dom_sf"/>
</dbReference>
<evidence type="ECO:0000313" key="3">
    <source>
        <dbReference type="EMBL" id="XCG62001.1"/>
    </source>
</evidence>